<proteinExistence type="predicted"/>
<gene>
    <name evidence="1" type="ordered locus">Kcr_0544</name>
</gene>
<name>B1L4B8_KORCO</name>
<organism evidence="1 2">
    <name type="scientific">Korarchaeum cryptofilum (strain OPF8)</name>
    <dbReference type="NCBI Taxonomy" id="374847"/>
    <lineage>
        <taxon>Archaea</taxon>
        <taxon>Thermoproteota</taxon>
        <taxon>Candidatus Korarchaeia</taxon>
        <taxon>Candidatus Korarchaeales</taxon>
        <taxon>Candidatus Korarchaeaceae</taxon>
        <taxon>Candidatus Korarchaeum</taxon>
    </lineage>
</organism>
<sequence>MNRYFYNFYQDFYENFHISVFSIYHNEASKTRLTHVWEGDSGVILTPRSKLKFGDQFRADIRGIPEGKDYLLVSLFYEIDESGGISNRSFSINTSLTKGPFIDELKGLLDNYWLYPMESLPGLNYRIMGLLSFHIGIKEWKFPDY</sequence>
<keyword evidence="2" id="KW-1185">Reference proteome</keyword>
<dbReference type="EnsemblBacteria" id="ACB07297">
    <property type="protein sequence ID" value="ACB07297"/>
    <property type="gene ID" value="Kcr_0544"/>
</dbReference>
<dbReference type="EMBL" id="CP000968">
    <property type="protein sequence ID" value="ACB07297.1"/>
    <property type="molecule type" value="Genomic_DNA"/>
</dbReference>
<reference evidence="1 2" key="1">
    <citation type="journal article" date="2008" name="Proc. Natl. Acad. Sci. U.S.A.">
        <title>A korarchaeal genome reveals new insights into the evolution of the Archaea.</title>
        <authorList>
            <person name="Elkins J.G."/>
            <person name="Podar M."/>
            <person name="Graham D.E."/>
            <person name="Makarova K.S."/>
            <person name="Wolf Y."/>
            <person name="Randau L."/>
            <person name="Hedlund B.P."/>
            <person name="Brochier-Armanet C."/>
            <person name="Kunin V."/>
            <person name="Anderson I."/>
            <person name="Lapidus A."/>
            <person name="Goltsman E."/>
            <person name="Barry K."/>
            <person name="Koonin E.V."/>
            <person name="Hugenholtz P."/>
            <person name="Kyrpides N."/>
            <person name="Wanner G."/>
            <person name="Richardson P."/>
            <person name="Keller M."/>
            <person name="Stetter K.O."/>
        </authorList>
    </citation>
    <scope>NUCLEOTIDE SEQUENCE [LARGE SCALE GENOMIC DNA]</scope>
    <source>
        <strain evidence="2">OPF8</strain>
    </source>
</reference>
<dbReference type="KEGG" id="kcr:Kcr_0544"/>
<accession>B1L4B8</accession>
<dbReference type="InParanoid" id="B1L4B8"/>
<dbReference type="Proteomes" id="UP000001686">
    <property type="component" value="Chromosome"/>
</dbReference>
<evidence type="ECO:0000313" key="1">
    <source>
        <dbReference type="EMBL" id="ACB07297.1"/>
    </source>
</evidence>
<protein>
    <submittedName>
        <fullName evidence="1">Uncharacterized protein</fullName>
    </submittedName>
</protein>
<dbReference type="HOGENOM" id="CLU_2032848_0_0_2"/>
<evidence type="ECO:0000313" key="2">
    <source>
        <dbReference type="Proteomes" id="UP000001686"/>
    </source>
</evidence>
<dbReference type="AlphaFoldDB" id="B1L4B8"/>